<name>A0A2P5GI27_9ENTR</name>
<comment type="caution">
    <text evidence="4">The sequence shown here is derived from an EMBL/GenBank/DDBJ whole genome shotgun (WGS) entry which is preliminary data.</text>
</comment>
<reference evidence="5 6" key="1">
    <citation type="submission" date="2018-01" db="EMBL/GenBank/DDBJ databases">
        <title>Superficieibacter electus gen. nov., sp. nov., an extended-spectrum beta-lactamase possessing member of the Enterobacteriaceae family, isolated from intensive care unit surfaces.</title>
        <authorList>
            <person name="Potter R.F."/>
            <person name="D'Souza A.W."/>
        </authorList>
    </citation>
    <scope>NUCLEOTIDE SEQUENCE [LARGE SCALE GENOMIC DNA]</scope>
    <source>
        <strain evidence="4 6">BP-1</strain>
        <strain evidence="3 5">BP-2</strain>
    </source>
</reference>
<dbReference type="AlphaFoldDB" id="A0A2P5GI27"/>
<evidence type="ECO:0000313" key="5">
    <source>
        <dbReference type="Proteomes" id="UP000237073"/>
    </source>
</evidence>
<gene>
    <name evidence="4" type="ORF">CHU32_24555</name>
    <name evidence="3" type="ORF">CHU33_21770</name>
</gene>
<dbReference type="EMBL" id="PQGE01000024">
    <property type="protein sequence ID" value="POP41740.1"/>
    <property type="molecule type" value="Genomic_DNA"/>
</dbReference>
<sequence>MFLKKDTFTFNDESLTLSELSALQRIEFLDYLAKEEKAAKSSGDEMDEQQMTARLVGMSIRAGAWLVAQSLWHSDPAGPDASELHQQVLSTWPADAIGQAEMMVKTLSGMLPPVAEDSGGETEEEEGTEAEQLSAEKPSPVS</sequence>
<feature type="compositionally biased region" description="Acidic residues" evidence="1">
    <location>
        <begin position="118"/>
        <end position="129"/>
    </location>
</feature>
<keyword evidence="5" id="KW-1185">Reference proteome</keyword>
<evidence type="ECO:0000313" key="4">
    <source>
        <dbReference type="EMBL" id="POP42552.1"/>
    </source>
</evidence>
<dbReference type="InterPro" id="IPR043704">
    <property type="entry name" value="Tail_assembly_GT"/>
</dbReference>
<accession>A0A2P5GI27</accession>
<dbReference type="NCBIfam" id="TIGR01674">
    <property type="entry name" value="phage_lambda_G"/>
    <property type="match status" value="1"/>
</dbReference>
<dbReference type="Pfam" id="PF06894">
    <property type="entry name" value="Phage_TAC_2"/>
    <property type="match status" value="1"/>
</dbReference>
<dbReference type="HAMAP" id="MF_04134">
    <property type="entry name" value="GT_LAMBD"/>
    <property type="match status" value="1"/>
</dbReference>
<evidence type="ECO:0000313" key="3">
    <source>
        <dbReference type="EMBL" id="POP41740.1"/>
    </source>
</evidence>
<feature type="region of interest" description="Disordered" evidence="1">
    <location>
        <begin position="109"/>
        <end position="142"/>
    </location>
</feature>
<dbReference type="RefSeq" id="WP_103678161.1">
    <property type="nucleotide sequence ID" value="NZ_PQGD01000029.1"/>
</dbReference>
<dbReference type="InterPro" id="IPR010027">
    <property type="entry name" value="Tail_assembly_G"/>
</dbReference>
<organism evidence="4 6">
    <name type="scientific">Superficieibacter electus</name>
    <dbReference type="NCBI Taxonomy" id="2022662"/>
    <lineage>
        <taxon>Bacteria</taxon>
        <taxon>Pseudomonadati</taxon>
        <taxon>Pseudomonadota</taxon>
        <taxon>Gammaproteobacteria</taxon>
        <taxon>Enterobacterales</taxon>
        <taxon>Enterobacteriaceae</taxon>
        <taxon>Superficieibacter</taxon>
    </lineage>
</organism>
<evidence type="ECO:0000313" key="6">
    <source>
        <dbReference type="Proteomes" id="UP000247005"/>
    </source>
</evidence>
<proteinExistence type="inferred from homology"/>
<dbReference type="OrthoDB" id="9429491at2"/>
<protein>
    <submittedName>
        <fullName evidence="4">Phage minor tail protein G</fullName>
    </submittedName>
</protein>
<dbReference type="EMBL" id="PQGD01000029">
    <property type="protein sequence ID" value="POP42552.1"/>
    <property type="molecule type" value="Genomic_DNA"/>
</dbReference>
<dbReference type="Proteomes" id="UP000247005">
    <property type="component" value="Unassembled WGS sequence"/>
</dbReference>
<evidence type="ECO:0000259" key="2">
    <source>
        <dbReference type="Pfam" id="PF06894"/>
    </source>
</evidence>
<evidence type="ECO:0000256" key="1">
    <source>
        <dbReference type="SAM" id="MobiDB-lite"/>
    </source>
</evidence>
<feature type="domain" description="Tail assembly protein G" evidence="2">
    <location>
        <begin position="1"/>
        <end position="124"/>
    </location>
</feature>
<dbReference type="Proteomes" id="UP000237073">
    <property type="component" value="Unassembled WGS sequence"/>
</dbReference>